<dbReference type="Gene3D" id="3.40.50.1010">
    <property type="entry name" value="5'-nuclease"/>
    <property type="match status" value="1"/>
</dbReference>
<name>A0A1G1VCQ8_9BACT</name>
<dbReference type="PANTHER" id="PTHR42188">
    <property type="entry name" value="23S RRNA-SPECIFIC ENDONUCLEASE VAPC20"/>
    <property type="match status" value="1"/>
</dbReference>
<dbReference type="AlphaFoldDB" id="A0A1G1VCQ8"/>
<proteinExistence type="predicted"/>
<dbReference type="PANTHER" id="PTHR42188:SF1">
    <property type="entry name" value="23S RRNA-SPECIFIC ENDONUCLEASE VAPC20"/>
    <property type="match status" value="1"/>
</dbReference>
<sequence>MDTNVFVSIRDTSDSTHNKALGLFEKLEKDSSQLYTSSDVIAETLTVISRKLGKKVANDWFEDFQKSNLIEIFIDQDKHNEARKLFLQTRSKNVSFIDCSSIVAMKSAKISIAFTFDKHFKKLGVKLLS</sequence>
<dbReference type="GO" id="GO:0004521">
    <property type="term" value="F:RNA endonuclease activity"/>
    <property type="evidence" value="ECO:0007669"/>
    <property type="project" value="InterPro"/>
</dbReference>
<reference evidence="2 3" key="1">
    <citation type="journal article" date="2016" name="Nat. Commun.">
        <title>Thousands of microbial genomes shed light on interconnected biogeochemical processes in an aquifer system.</title>
        <authorList>
            <person name="Anantharaman K."/>
            <person name="Brown C.T."/>
            <person name="Hug L.A."/>
            <person name="Sharon I."/>
            <person name="Castelle C.J."/>
            <person name="Probst A.J."/>
            <person name="Thomas B.C."/>
            <person name="Singh A."/>
            <person name="Wilkins M.J."/>
            <person name="Karaoz U."/>
            <person name="Brodie E.L."/>
            <person name="Williams K.H."/>
            <person name="Hubbard S.S."/>
            <person name="Banfield J.F."/>
        </authorList>
    </citation>
    <scope>NUCLEOTIDE SEQUENCE [LARGE SCALE GENOMIC DNA]</scope>
</reference>
<accession>A0A1G1VCQ8</accession>
<dbReference type="SUPFAM" id="SSF88723">
    <property type="entry name" value="PIN domain-like"/>
    <property type="match status" value="1"/>
</dbReference>
<comment type="caution">
    <text evidence="2">The sequence shown here is derived from an EMBL/GenBank/DDBJ whole genome shotgun (WGS) entry which is preliminary data.</text>
</comment>
<dbReference type="InterPro" id="IPR039018">
    <property type="entry name" value="VapC20-like"/>
</dbReference>
<dbReference type="EMBL" id="MHCC01000017">
    <property type="protein sequence ID" value="OGY13303.1"/>
    <property type="molecule type" value="Genomic_DNA"/>
</dbReference>
<evidence type="ECO:0000313" key="2">
    <source>
        <dbReference type="EMBL" id="OGY13303.1"/>
    </source>
</evidence>
<evidence type="ECO:0000313" key="3">
    <source>
        <dbReference type="Proteomes" id="UP000178659"/>
    </source>
</evidence>
<evidence type="ECO:0000259" key="1">
    <source>
        <dbReference type="Pfam" id="PF01850"/>
    </source>
</evidence>
<feature type="domain" description="PIN" evidence="1">
    <location>
        <begin position="2"/>
        <end position="124"/>
    </location>
</feature>
<gene>
    <name evidence="2" type="ORF">A3A77_02645</name>
</gene>
<dbReference type="InterPro" id="IPR029060">
    <property type="entry name" value="PIN-like_dom_sf"/>
</dbReference>
<dbReference type="GO" id="GO:0016075">
    <property type="term" value="P:rRNA catabolic process"/>
    <property type="evidence" value="ECO:0007669"/>
    <property type="project" value="TreeGrafter"/>
</dbReference>
<dbReference type="Pfam" id="PF01850">
    <property type="entry name" value="PIN"/>
    <property type="match status" value="1"/>
</dbReference>
<protein>
    <recommendedName>
        <fullName evidence="1">PIN domain-containing protein</fullName>
    </recommendedName>
</protein>
<dbReference type="Proteomes" id="UP000178659">
    <property type="component" value="Unassembled WGS sequence"/>
</dbReference>
<organism evidence="2 3">
    <name type="scientific">Candidatus Blackburnbacteria bacterium RIFCSPLOWO2_01_FULL_40_20</name>
    <dbReference type="NCBI Taxonomy" id="1797519"/>
    <lineage>
        <taxon>Bacteria</taxon>
        <taxon>Candidatus Blackburniibacteriota</taxon>
    </lineage>
</organism>
<dbReference type="InterPro" id="IPR002716">
    <property type="entry name" value="PIN_dom"/>
</dbReference>